<evidence type="ECO:0000313" key="1">
    <source>
        <dbReference type="EMBL" id="KYH25354.1"/>
    </source>
</evidence>
<dbReference type="SUPFAM" id="SSF47240">
    <property type="entry name" value="Ferritin-like"/>
    <property type="match status" value="1"/>
</dbReference>
<dbReference type="Gene3D" id="1.20.1260.10">
    <property type="match status" value="1"/>
</dbReference>
<dbReference type="PANTHER" id="PTHR31694">
    <property type="entry name" value="DESICCATION-LIKE PROTEIN"/>
    <property type="match status" value="1"/>
</dbReference>
<comment type="caution">
    <text evidence="1">The sequence shown here is derived from an EMBL/GenBank/DDBJ whole genome shotgun (WGS) entry which is preliminary data.</text>
</comment>
<proteinExistence type="predicted"/>
<dbReference type="PANTHER" id="PTHR31694:SF26">
    <property type="entry name" value="OS05G0151100 PROTEIN"/>
    <property type="match status" value="1"/>
</dbReference>
<dbReference type="OrthoDB" id="201781at2157"/>
<evidence type="ECO:0008006" key="3">
    <source>
        <dbReference type="Google" id="ProtNLM"/>
    </source>
</evidence>
<organism evidence="1 2">
    <name type="scientific">Halalkalicoccus paucihalophilus</name>
    <dbReference type="NCBI Taxonomy" id="1008153"/>
    <lineage>
        <taxon>Archaea</taxon>
        <taxon>Methanobacteriati</taxon>
        <taxon>Methanobacteriota</taxon>
        <taxon>Stenosarchaea group</taxon>
        <taxon>Halobacteria</taxon>
        <taxon>Halobacteriales</taxon>
        <taxon>Halococcaceae</taxon>
        <taxon>Halalkalicoccus</taxon>
    </lineage>
</organism>
<evidence type="ECO:0000313" key="2">
    <source>
        <dbReference type="Proteomes" id="UP000075321"/>
    </source>
</evidence>
<name>A0A151ACN8_9EURY</name>
<dbReference type="RefSeq" id="WP_066382100.1">
    <property type="nucleotide sequence ID" value="NZ_LTAZ01000005.1"/>
</dbReference>
<dbReference type="EMBL" id="LTAZ01000005">
    <property type="protein sequence ID" value="KYH25354.1"/>
    <property type="molecule type" value="Genomic_DNA"/>
</dbReference>
<dbReference type="Pfam" id="PF13668">
    <property type="entry name" value="Ferritin_2"/>
    <property type="match status" value="1"/>
</dbReference>
<dbReference type="PATRIC" id="fig|1008153.3.peg.2057"/>
<dbReference type="Proteomes" id="UP000075321">
    <property type="component" value="Unassembled WGS sequence"/>
</dbReference>
<gene>
    <name evidence="1" type="ORF">HAPAU_20240</name>
</gene>
<dbReference type="PROSITE" id="PS51318">
    <property type="entry name" value="TAT"/>
    <property type="match status" value="1"/>
</dbReference>
<accession>A0A151ACN8</accession>
<dbReference type="InterPro" id="IPR006311">
    <property type="entry name" value="TAT_signal"/>
</dbReference>
<dbReference type="InterPro" id="IPR009078">
    <property type="entry name" value="Ferritin-like_SF"/>
</dbReference>
<dbReference type="CDD" id="cd00657">
    <property type="entry name" value="Ferritin_like"/>
    <property type="match status" value="1"/>
</dbReference>
<dbReference type="InterPro" id="IPR052965">
    <property type="entry name" value="Pigment-catalase-like"/>
</dbReference>
<reference evidence="1 2" key="1">
    <citation type="submission" date="2016-02" db="EMBL/GenBank/DDBJ databases">
        <title>Genome sequence of Halalkalicoccus paucihalophilus DSM 24557.</title>
        <authorList>
            <person name="Poehlein A."/>
            <person name="Daniel R."/>
        </authorList>
    </citation>
    <scope>NUCLEOTIDE SEQUENCE [LARGE SCALE GENOMIC DNA]</scope>
    <source>
        <strain evidence="1 2">DSM 24557</strain>
    </source>
</reference>
<keyword evidence="2" id="KW-1185">Reference proteome</keyword>
<protein>
    <recommendedName>
        <fullName evidence="3">Ferritin-like domain protein</fullName>
    </recommendedName>
</protein>
<sequence>MRQNEPTHDGTSANGTNSTSRRRFMAASALVGAGAFGLGGPVGSVAADEHGGGMGNEEGMNGNGGMNGEFEDDVDILNYARTLEFLEAEFYRQGLDNLGCSGLLDAELLADFGHPIRTRVFDDLETIRDHEVTHAEVLGGTIEDLGGDPIEKPEFDFGTAVEDPDEFLATAAVLEDTGVGAYAGAAPSIQNAKLIPPALSIHSVEARHASFLRVLGGDIGFSAAFDEPLTREEVLKRASPFIVE</sequence>
<dbReference type="AlphaFoldDB" id="A0A151ACN8"/>
<dbReference type="InterPro" id="IPR012347">
    <property type="entry name" value="Ferritin-like"/>
</dbReference>